<dbReference type="GO" id="GO:0005975">
    <property type="term" value="P:carbohydrate metabolic process"/>
    <property type="evidence" value="ECO:0007669"/>
    <property type="project" value="InterPro"/>
</dbReference>
<feature type="domain" description="Alpha-L-rhamnosidase six-hairpin glycosidase" evidence="6">
    <location>
        <begin position="446"/>
        <end position="814"/>
    </location>
</feature>
<dbReference type="Pfam" id="PF05592">
    <property type="entry name" value="Bac_rhamnosid"/>
    <property type="match status" value="1"/>
</dbReference>
<dbReference type="Pfam" id="PF17389">
    <property type="entry name" value="Bac_rhamnosid6H"/>
    <property type="match status" value="1"/>
</dbReference>
<comment type="caution">
    <text evidence="8">The sequence shown here is derived from an EMBL/GenBank/DDBJ whole genome shotgun (WGS) entry which is preliminary data.</text>
</comment>
<dbReference type="InterPro" id="IPR035398">
    <property type="entry name" value="Bac_rhamnosid_C"/>
</dbReference>
<dbReference type="GO" id="GO:0030596">
    <property type="term" value="F:alpha-L-rhamnosidase activity"/>
    <property type="evidence" value="ECO:0007669"/>
    <property type="project" value="UniProtKB-EC"/>
</dbReference>
<feature type="domain" description="Alpha-L-rhamnosidase concanavalin-like" evidence="4">
    <location>
        <begin position="341"/>
        <end position="441"/>
    </location>
</feature>
<evidence type="ECO:0000259" key="6">
    <source>
        <dbReference type="Pfam" id="PF17389"/>
    </source>
</evidence>
<dbReference type="InterPro" id="IPR013737">
    <property type="entry name" value="Bac_rhamnosid_N"/>
</dbReference>
<dbReference type="InterPro" id="IPR013783">
    <property type="entry name" value="Ig-like_fold"/>
</dbReference>
<evidence type="ECO:0000256" key="1">
    <source>
        <dbReference type="ARBA" id="ARBA00001445"/>
    </source>
</evidence>
<dbReference type="Gene3D" id="2.60.120.260">
    <property type="entry name" value="Galactose-binding domain-like"/>
    <property type="match status" value="2"/>
</dbReference>
<organism evidence="8 9">
    <name type="scientific">Kockovaella imperatae</name>
    <dbReference type="NCBI Taxonomy" id="4999"/>
    <lineage>
        <taxon>Eukaryota</taxon>
        <taxon>Fungi</taxon>
        <taxon>Dikarya</taxon>
        <taxon>Basidiomycota</taxon>
        <taxon>Agaricomycotina</taxon>
        <taxon>Tremellomycetes</taxon>
        <taxon>Tremellales</taxon>
        <taxon>Cuniculitremaceae</taxon>
        <taxon>Kockovaella</taxon>
    </lineage>
</organism>
<dbReference type="GeneID" id="33560506"/>
<feature type="domain" description="Alpha-L-rhamnosidase C-terminal" evidence="7">
    <location>
        <begin position="817"/>
        <end position="894"/>
    </location>
</feature>
<dbReference type="Gene3D" id="2.60.40.10">
    <property type="entry name" value="Immunoglobulins"/>
    <property type="match status" value="1"/>
</dbReference>
<dbReference type="InterPro" id="IPR035396">
    <property type="entry name" value="Bac_rhamnosid6H"/>
</dbReference>
<dbReference type="InterPro" id="IPR008928">
    <property type="entry name" value="6-hairpin_glycosidase_sf"/>
</dbReference>
<dbReference type="RefSeq" id="XP_021868340.1">
    <property type="nucleotide sequence ID" value="XM_022018697.1"/>
</dbReference>
<evidence type="ECO:0000313" key="8">
    <source>
        <dbReference type="EMBL" id="ORX34052.1"/>
    </source>
</evidence>
<dbReference type="Gene3D" id="2.60.420.10">
    <property type="entry name" value="Maltose phosphorylase, domain 3"/>
    <property type="match status" value="1"/>
</dbReference>
<evidence type="ECO:0000259" key="5">
    <source>
        <dbReference type="Pfam" id="PF08531"/>
    </source>
</evidence>
<evidence type="ECO:0000313" key="9">
    <source>
        <dbReference type="Proteomes" id="UP000193218"/>
    </source>
</evidence>
<dbReference type="InterPro" id="IPR012341">
    <property type="entry name" value="6hp_glycosidase-like_sf"/>
</dbReference>
<evidence type="ECO:0000259" key="7">
    <source>
        <dbReference type="Pfam" id="PF17390"/>
    </source>
</evidence>
<dbReference type="Proteomes" id="UP000193218">
    <property type="component" value="Unassembled WGS sequence"/>
</dbReference>
<dbReference type="AlphaFoldDB" id="A0A1Y1U7S4"/>
<dbReference type="PIRSF" id="PIRSF010631">
    <property type="entry name" value="A-rhamnsds"/>
    <property type="match status" value="1"/>
</dbReference>
<keyword evidence="9" id="KW-1185">Reference proteome</keyword>
<dbReference type="InterPro" id="IPR008979">
    <property type="entry name" value="Galactose-bd-like_sf"/>
</dbReference>
<dbReference type="InterPro" id="IPR008902">
    <property type="entry name" value="Rhamnosid_concanavalin"/>
</dbReference>
<dbReference type="OrthoDB" id="10036721at2759"/>
<name>A0A1Y1U7S4_9TREE</name>
<dbReference type="EMBL" id="NBSH01000016">
    <property type="protein sequence ID" value="ORX34052.1"/>
    <property type="molecule type" value="Genomic_DNA"/>
</dbReference>
<dbReference type="Pfam" id="PF17390">
    <property type="entry name" value="Bac_rhamnosid_C"/>
    <property type="match status" value="1"/>
</dbReference>
<sequence length="928" mass="103402">MPQITNLRFERAQAPFLGIGCSRPRLSWSFSSTDNDEQDWTQTAYEVKIARGNVGVDADAAFPNCTIQSGDNLFVPWPFAPLSSRERAVVSVRVQGSTRRSRESRWSEWIQEPIEIGLLSKADWSCHMISGEMQDSAKAKRPTRFRTTVEIRANRNLKTARLYITALGVYEAYINGQRVGDQYLAPGWTDYRFRIAYQVFDVGHLVKPGKNVLAAWVGDGWYSGRFGIESGEQRNNYGDRLGLWAQLEIDGVEIARTEAESGSWQWAFGSILQSELYNGETWDADQALREQGWDSADCGTADMSAWQPVESLPSILDTITSIDSPPVKEQLRIPGQELLRSSSGRTIIDFGQNLAGFVCIKSVPPDSSSRITLQHAEVLEHGELGVRPLRTAKATETITLSPQSGHLVKGYSPKFTFHGFRYVQVDGWDGVRPEDIEAVVIQSSMRRTGTFECSHPLINRLYQNVVWSTMGNTISVPTDCPQRDERLGWTGDIAVFTPTLSYMYEADGFLSSWLKDLADDQATPDLNGNVAVVIPNILKKASNKPFAIWGDSAVTVPWDLYLATGDTKILQDQWPSARMWLDQGVLRDAKGLLWSKQHPQLSDWLHPAASPRRPAIGPTDNHLVADAWLIGTTRMAVKWAEVIEDDKAVKQYTVQIQNMIEEFHRQYVTRDGRILSDTQTALVLILHFDVFPPPPSSSIFSLSSPSSYNPEKHRQQLQQRLGELVRQDLWSVSTGFAGTPLVLRTLAASKLHHHAYRMLQGGTSPSWLSCVKLGATTIWERWDSMLADGTINPGEMTSFNHYALGSVAQFLHETTGGLSPLEPSWKKVLVAPMPGGTIRSAKTSFEGPHGLVYCEWAINVGAKNGQVLVVKTEVPPNTTAIIRLPGSSDVDVGSGRREYTVPWEDDVRFPPKPLEDPFSSPTIDVFIP</sequence>
<dbReference type="PANTHER" id="PTHR33307">
    <property type="entry name" value="ALPHA-RHAMNOSIDASE (EUROFUNG)"/>
    <property type="match status" value="1"/>
</dbReference>
<reference evidence="8 9" key="1">
    <citation type="submission" date="2017-03" db="EMBL/GenBank/DDBJ databases">
        <title>Widespread Adenine N6-methylation of Active Genes in Fungi.</title>
        <authorList>
            <consortium name="DOE Joint Genome Institute"/>
            <person name="Mondo S.J."/>
            <person name="Dannebaum R.O."/>
            <person name="Kuo R.C."/>
            <person name="Louie K.B."/>
            <person name="Bewick A.J."/>
            <person name="Labutti K."/>
            <person name="Haridas S."/>
            <person name="Kuo A."/>
            <person name="Salamov A."/>
            <person name="Ahrendt S.R."/>
            <person name="Lau R."/>
            <person name="Bowen B.P."/>
            <person name="Lipzen A."/>
            <person name="Sullivan W."/>
            <person name="Andreopoulos W.B."/>
            <person name="Clum A."/>
            <person name="Lindquist E."/>
            <person name="Daum C."/>
            <person name="Northen T.R."/>
            <person name="Ramamoorthy G."/>
            <person name="Schmitz R.J."/>
            <person name="Gryganskyi A."/>
            <person name="Culley D."/>
            <person name="Magnuson J."/>
            <person name="James T.Y."/>
            <person name="O'Malley M.A."/>
            <person name="Stajich J.E."/>
            <person name="Spatafora J.W."/>
            <person name="Visel A."/>
            <person name="Grigoriev I.V."/>
        </authorList>
    </citation>
    <scope>NUCLEOTIDE SEQUENCE [LARGE SCALE GENOMIC DNA]</scope>
    <source>
        <strain evidence="8 9">NRRL Y-17943</strain>
    </source>
</reference>
<dbReference type="PANTHER" id="PTHR33307:SF6">
    <property type="entry name" value="ALPHA-RHAMNOSIDASE (EUROFUNG)-RELATED"/>
    <property type="match status" value="1"/>
</dbReference>
<gene>
    <name evidence="8" type="ORF">BD324DRAFT_653743</name>
</gene>
<evidence type="ECO:0000256" key="2">
    <source>
        <dbReference type="ARBA" id="ARBA00012652"/>
    </source>
</evidence>
<proteinExistence type="predicted"/>
<evidence type="ECO:0000259" key="4">
    <source>
        <dbReference type="Pfam" id="PF05592"/>
    </source>
</evidence>
<comment type="catalytic activity">
    <reaction evidence="1">
        <text>Hydrolysis of terminal non-reducing alpha-L-rhamnose residues in alpha-L-rhamnosides.</text>
        <dbReference type="EC" id="3.2.1.40"/>
    </reaction>
</comment>
<dbReference type="STRING" id="4999.A0A1Y1U7S4"/>
<accession>A0A1Y1U7S4</accession>
<dbReference type="InParanoid" id="A0A1Y1U7S4"/>
<keyword evidence="3" id="KW-0378">Hydrolase</keyword>
<evidence type="ECO:0000256" key="3">
    <source>
        <dbReference type="ARBA" id="ARBA00022801"/>
    </source>
</evidence>
<dbReference type="EC" id="3.2.1.40" evidence="2"/>
<dbReference type="SUPFAM" id="SSF49785">
    <property type="entry name" value="Galactose-binding domain-like"/>
    <property type="match status" value="1"/>
</dbReference>
<protein>
    <recommendedName>
        <fullName evidence="2">alpha-L-rhamnosidase</fullName>
        <ecNumber evidence="2">3.2.1.40</ecNumber>
    </recommendedName>
</protein>
<dbReference type="Pfam" id="PF25788">
    <property type="entry name" value="Ig_Rha78A_N"/>
    <property type="match status" value="1"/>
</dbReference>
<dbReference type="InterPro" id="IPR016007">
    <property type="entry name" value="Alpha_rhamnosid"/>
</dbReference>
<dbReference type="Pfam" id="PF08531">
    <property type="entry name" value="Bac_rhamnosid_N"/>
    <property type="match status" value="1"/>
</dbReference>
<feature type="domain" description="Bacterial alpha-L-rhamnosidase N-terminal" evidence="5">
    <location>
        <begin position="157"/>
        <end position="329"/>
    </location>
</feature>
<dbReference type="Gene3D" id="1.50.10.10">
    <property type="match status" value="1"/>
</dbReference>
<dbReference type="SUPFAM" id="SSF48208">
    <property type="entry name" value="Six-hairpin glycosidases"/>
    <property type="match status" value="1"/>
</dbReference>